<evidence type="ECO:0000313" key="3">
    <source>
        <dbReference type="Proteomes" id="UP000008370"/>
    </source>
</evidence>
<dbReference type="STRING" id="650164.K5VTF1"/>
<dbReference type="Proteomes" id="UP000008370">
    <property type="component" value="Unassembled WGS sequence"/>
</dbReference>
<gene>
    <name evidence="2" type="ORF">PHACADRAFT_131666</name>
</gene>
<dbReference type="InParanoid" id="K5VTF1"/>
<reference evidence="2 3" key="1">
    <citation type="journal article" date="2012" name="BMC Genomics">
        <title>Comparative genomics of the white-rot fungi, Phanerochaete carnosa and P. chrysosporium, to elucidate the genetic basis of the distinct wood types they colonize.</title>
        <authorList>
            <person name="Suzuki H."/>
            <person name="MacDonald J."/>
            <person name="Syed K."/>
            <person name="Salamov A."/>
            <person name="Hori C."/>
            <person name="Aerts A."/>
            <person name="Henrissat B."/>
            <person name="Wiebenga A."/>
            <person name="vanKuyk P.A."/>
            <person name="Barry K."/>
            <person name="Lindquist E."/>
            <person name="LaButti K."/>
            <person name="Lapidus A."/>
            <person name="Lucas S."/>
            <person name="Coutinho P."/>
            <person name="Gong Y."/>
            <person name="Samejima M."/>
            <person name="Mahadevan R."/>
            <person name="Abou-Zaid M."/>
            <person name="de Vries R.P."/>
            <person name="Igarashi K."/>
            <person name="Yadav J.S."/>
            <person name="Grigoriev I.V."/>
            <person name="Master E.R."/>
        </authorList>
    </citation>
    <scope>NUCLEOTIDE SEQUENCE [LARGE SCALE GENOMIC DNA]</scope>
    <source>
        <strain evidence="2 3">HHB-10118-sp</strain>
    </source>
</reference>
<evidence type="ECO:0000313" key="2">
    <source>
        <dbReference type="EMBL" id="EKM49819.1"/>
    </source>
</evidence>
<dbReference type="HOGENOM" id="CLU_046885_0_0_1"/>
<feature type="region of interest" description="Disordered" evidence="1">
    <location>
        <begin position="100"/>
        <end position="135"/>
    </location>
</feature>
<feature type="region of interest" description="Disordered" evidence="1">
    <location>
        <begin position="147"/>
        <end position="186"/>
    </location>
</feature>
<keyword evidence="3" id="KW-1185">Reference proteome</keyword>
<proteinExistence type="predicted"/>
<accession>K5VTF1</accession>
<evidence type="ECO:0008006" key="4">
    <source>
        <dbReference type="Google" id="ProtNLM"/>
    </source>
</evidence>
<sequence length="363" mass="41436">MREQAEAEENAAHAEAAAATCKERTAKASLAAAGSDVQNAKEGLSDAKAAVFEAERALEVAKECRQEALDRMLRASSAESDADIAVRDAVAHRIVAEGDKERARLAKEKAQSEEKKLRDAMPGLDSEAQRQAELAEMIRRMRELNKVEESGRRERQVKEQREREETERRRREAELAERAAREERERKAREEEARKAREEQEQRQAEAQRLQEYRDAAAKECDRCTRRDARWTPWITSWTNARHVSWFSAVGTEFDEIKFCASQPLTFESVPWPLLLPPQKQTLDSVEWAAVEAFFAATKVALGEEQHKATLEKAHRRFHPDRWRSRGLLNTVLDEALRKRLEEAGNTVAQAITPLWLASKSAR</sequence>
<organism evidence="2 3">
    <name type="scientific">Phanerochaete carnosa (strain HHB-10118-sp)</name>
    <name type="common">White-rot fungus</name>
    <name type="synonym">Peniophora carnosa</name>
    <dbReference type="NCBI Taxonomy" id="650164"/>
    <lineage>
        <taxon>Eukaryota</taxon>
        <taxon>Fungi</taxon>
        <taxon>Dikarya</taxon>
        <taxon>Basidiomycota</taxon>
        <taxon>Agaricomycotina</taxon>
        <taxon>Agaricomycetes</taxon>
        <taxon>Polyporales</taxon>
        <taxon>Phanerochaetaceae</taxon>
        <taxon>Phanerochaete</taxon>
    </lineage>
</organism>
<dbReference type="OrthoDB" id="3265210at2759"/>
<protein>
    <recommendedName>
        <fullName evidence="4">J domain-containing protein</fullName>
    </recommendedName>
</protein>
<dbReference type="KEGG" id="pco:PHACADRAFT_131666"/>
<dbReference type="GeneID" id="18908197"/>
<dbReference type="RefSeq" id="XP_007401871.1">
    <property type="nucleotide sequence ID" value="XM_007401809.1"/>
</dbReference>
<dbReference type="AlphaFoldDB" id="K5VTF1"/>
<name>K5VTF1_PHACS</name>
<dbReference type="EMBL" id="JH930480">
    <property type="protein sequence ID" value="EKM49819.1"/>
    <property type="molecule type" value="Genomic_DNA"/>
</dbReference>
<evidence type="ECO:0000256" key="1">
    <source>
        <dbReference type="SAM" id="MobiDB-lite"/>
    </source>
</evidence>
<feature type="compositionally biased region" description="Basic and acidic residues" evidence="1">
    <location>
        <begin position="100"/>
        <end position="119"/>
    </location>
</feature>